<keyword evidence="1" id="KW-1133">Transmembrane helix</keyword>
<keyword evidence="1" id="KW-0812">Transmembrane</keyword>
<evidence type="ECO:0000313" key="2">
    <source>
        <dbReference type="EMBL" id="CAF0989529.1"/>
    </source>
</evidence>
<dbReference type="Proteomes" id="UP000682733">
    <property type="component" value="Unassembled WGS sequence"/>
</dbReference>
<sequence length="176" mass="20940">MYFIRKFIIGLIFVYLNVNCFFSIHVEYKHKYIEDWSVADEEEGTCNADELELRTQLQQVARNSDQDGQQHLRVVCYIQEMSSKWTQYECSMIYRKKLRIRSRNSWLYKQEKKSGKWDKDKNPSVHLLNDFIGMALLNKNFLQNSPTWPTAKYKFGENELIDDDSCTCVVLLESQP</sequence>
<reference evidence="3" key="1">
    <citation type="submission" date="2021-02" db="EMBL/GenBank/DDBJ databases">
        <authorList>
            <person name="Nowell W R."/>
        </authorList>
    </citation>
    <scope>NUCLEOTIDE SEQUENCE</scope>
</reference>
<dbReference type="Proteomes" id="UP000681722">
    <property type="component" value="Unassembled WGS sequence"/>
</dbReference>
<comment type="caution">
    <text evidence="3">The sequence shown here is derived from an EMBL/GenBank/DDBJ whole genome shotgun (WGS) entry which is preliminary data.</text>
</comment>
<protein>
    <submittedName>
        <fullName evidence="3">Uncharacterized protein</fullName>
    </submittedName>
</protein>
<dbReference type="EMBL" id="CAJOBC010004102">
    <property type="protein sequence ID" value="CAF3814704.1"/>
    <property type="molecule type" value="Genomic_DNA"/>
</dbReference>
<keyword evidence="1" id="KW-0472">Membrane</keyword>
<organism evidence="3 6">
    <name type="scientific">Didymodactylos carnosus</name>
    <dbReference type="NCBI Taxonomy" id="1234261"/>
    <lineage>
        <taxon>Eukaryota</taxon>
        <taxon>Metazoa</taxon>
        <taxon>Spiralia</taxon>
        <taxon>Gnathifera</taxon>
        <taxon>Rotifera</taxon>
        <taxon>Eurotatoria</taxon>
        <taxon>Bdelloidea</taxon>
        <taxon>Philodinida</taxon>
        <taxon>Philodinidae</taxon>
        <taxon>Didymodactylos</taxon>
    </lineage>
</organism>
<dbReference type="Proteomes" id="UP000677228">
    <property type="component" value="Unassembled WGS sequence"/>
</dbReference>
<name>A0A814K125_9BILA</name>
<evidence type="ECO:0000313" key="6">
    <source>
        <dbReference type="Proteomes" id="UP000663829"/>
    </source>
</evidence>
<proteinExistence type="predicted"/>
<gene>
    <name evidence="3" type="ORF">GPM918_LOCUS15965</name>
    <name evidence="2" type="ORF">OVA965_LOCUS14001</name>
    <name evidence="5" type="ORF">SRO942_LOCUS15965</name>
    <name evidence="4" type="ORF">TMI583_LOCUS14004</name>
</gene>
<dbReference type="EMBL" id="CAJNOQ010004102">
    <property type="protein sequence ID" value="CAF1044726.1"/>
    <property type="molecule type" value="Genomic_DNA"/>
</dbReference>
<feature type="transmembrane region" description="Helical" evidence="1">
    <location>
        <begin position="7"/>
        <end position="26"/>
    </location>
</feature>
<keyword evidence="6" id="KW-1185">Reference proteome</keyword>
<evidence type="ECO:0000313" key="4">
    <source>
        <dbReference type="EMBL" id="CAF3759659.1"/>
    </source>
</evidence>
<dbReference type="Proteomes" id="UP000663829">
    <property type="component" value="Unassembled WGS sequence"/>
</dbReference>
<accession>A0A814K125</accession>
<evidence type="ECO:0000256" key="1">
    <source>
        <dbReference type="SAM" id="Phobius"/>
    </source>
</evidence>
<evidence type="ECO:0000313" key="3">
    <source>
        <dbReference type="EMBL" id="CAF1044726.1"/>
    </source>
</evidence>
<evidence type="ECO:0000313" key="5">
    <source>
        <dbReference type="EMBL" id="CAF3814704.1"/>
    </source>
</evidence>
<dbReference type="EMBL" id="CAJNOK010005968">
    <property type="protein sequence ID" value="CAF0989529.1"/>
    <property type="molecule type" value="Genomic_DNA"/>
</dbReference>
<dbReference type="EMBL" id="CAJOBA010005975">
    <property type="protein sequence ID" value="CAF3759659.1"/>
    <property type="molecule type" value="Genomic_DNA"/>
</dbReference>
<dbReference type="AlphaFoldDB" id="A0A814K125"/>